<feature type="domain" description="Serine aminopeptidase S33" evidence="1">
    <location>
        <begin position="31"/>
        <end position="266"/>
    </location>
</feature>
<dbReference type="Gene3D" id="3.40.50.1820">
    <property type="entry name" value="alpha/beta hydrolase"/>
    <property type="match status" value="1"/>
</dbReference>
<dbReference type="InterPro" id="IPR051044">
    <property type="entry name" value="MAG_DAG_Lipase"/>
</dbReference>
<accession>A0ABX9JNT1</accession>
<dbReference type="EMBL" id="QUMU01000017">
    <property type="protein sequence ID" value="REG23250.1"/>
    <property type="molecule type" value="Genomic_DNA"/>
</dbReference>
<reference evidence="2 3" key="1">
    <citation type="submission" date="2018-08" db="EMBL/GenBank/DDBJ databases">
        <title>Genomic Encyclopedia of Archaeal and Bacterial Type Strains, Phase II (KMG-II): from individual species to whole genera.</title>
        <authorList>
            <person name="Goeker M."/>
        </authorList>
    </citation>
    <scope>NUCLEOTIDE SEQUENCE [LARGE SCALE GENOMIC DNA]</scope>
    <source>
        <strain evidence="2 3">DSM 2261</strain>
    </source>
</reference>
<name>A0ABX9JNT1_9BACT</name>
<keyword evidence="2" id="KW-0378">Hydrolase</keyword>
<proteinExistence type="predicted"/>
<dbReference type="GO" id="GO:0016787">
    <property type="term" value="F:hydrolase activity"/>
    <property type="evidence" value="ECO:0007669"/>
    <property type="project" value="UniProtKB-KW"/>
</dbReference>
<dbReference type="InterPro" id="IPR029058">
    <property type="entry name" value="AB_hydrolase_fold"/>
</dbReference>
<dbReference type="Proteomes" id="UP000256345">
    <property type="component" value="Unassembled WGS sequence"/>
</dbReference>
<keyword evidence="3" id="KW-1185">Reference proteome</keyword>
<sequence>MSPHPMARFDEGFFTGKDGLRLYWMSEQPDEPRAHVAVVHGYGDHIGRYRTTFDALTAQGFAVHGFDYRGHGRADGRRGFCASWPDYLEDLAAFWERVRSAAGGRKLFVLAHSHGGLMTVHLLGRGGLQGVSGMVLSAPYFKLAITPPAMKLVAAKAVGRVLPWMPIKTELTPKDLSRDEAVQEAVRQDPLYNHIVTPRWFIQSTEAQARVMTLAPEVKVPLFLLSGADDGVASVETGRAFFEAVGSKDKVYKVYPGMRHEPLNELGKEEVQGDISNWISAHL</sequence>
<evidence type="ECO:0000259" key="1">
    <source>
        <dbReference type="Pfam" id="PF12146"/>
    </source>
</evidence>
<protein>
    <submittedName>
        <fullName evidence="2">Alpha-beta hydrolase superfamily lysophospholipase</fullName>
    </submittedName>
</protein>
<dbReference type="PANTHER" id="PTHR11614">
    <property type="entry name" value="PHOSPHOLIPASE-RELATED"/>
    <property type="match status" value="1"/>
</dbReference>
<organism evidence="2 3">
    <name type="scientific">Archangium gephyra</name>
    <dbReference type="NCBI Taxonomy" id="48"/>
    <lineage>
        <taxon>Bacteria</taxon>
        <taxon>Pseudomonadati</taxon>
        <taxon>Myxococcota</taxon>
        <taxon>Myxococcia</taxon>
        <taxon>Myxococcales</taxon>
        <taxon>Cystobacterineae</taxon>
        <taxon>Archangiaceae</taxon>
        <taxon>Archangium</taxon>
    </lineage>
</organism>
<dbReference type="Pfam" id="PF12146">
    <property type="entry name" value="Hydrolase_4"/>
    <property type="match status" value="1"/>
</dbReference>
<gene>
    <name evidence="2" type="ORF">ATI61_11793</name>
</gene>
<evidence type="ECO:0000313" key="2">
    <source>
        <dbReference type="EMBL" id="REG23250.1"/>
    </source>
</evidence>
<evidence type="ECO:0000313" key="3">
    <source>
        <dbReference type="Proteomes" id="UP000256345"/>
    </source>
</evidence>
<dbReference type="SUPFAM" id="SSF53474">
    <property type="entry name" value="alpha/beta-Hydrolases"/>
    <property type="match status" value="1"/>
</dbReference>
<comment type="caution">
    <text evidence="2">The sequence shown here is derived from an EMBL/GenBank/DDBJ whole genome shotgun (WGS) entry which is preliminary data.</text>
</comment>
<dbReference type="InterPro" id="IPR022742">
    <property type="entry name" value="Hydrolase_4"/>
</dbReference>